<comment type="caution">
    <text evidence="4">The sequence shown here is derived from an EMBL/GenBank/DDBJ whole genome shotgun (WGS) entry which is preliminary data.</text>
</comment>
<keyword evidence="3" id="KW-0732">Signal</keyword>
<evidence type="ECO:0000313" key="4">
    <source>
        <dbReference type="EMBL" id="KAK9902272.1"/>
    </source>
</evidence>
<dbReference type="EMBL" id="JBEDUW010000268">
    <property type="protein sequence ID" value="KAK9902272.1"/>
    <property type="molecule type" value="Genomic_DNA"/>
</dbReference>
<proteinExistence type="predicted"/>
<dbReference type="PANTHER" id="PTHR10971">
    <property type="entry name" value="MRNA EXPORT FACTOR AND BUB3"/>
    <property type="match status" value="1"/>
</dbReference>
<evidence type="ECO:0000313" key="5">
    <source>
        <dbReference type="Proteomes" id="UP001457282"/>
    </source>
</evidence>
<keyword evidence="2" id="KW-0677">Repeat</keyword>
<organism evidence="4 5">
    <name type="scientific">Rubus argutus</name>
    <name type="common">Southern blackberry</name>
    <dbReference type="NCBI Taxonomy" id="59490"/>
    <lineage>
        <taxon>Eukaryota</taxon>
        <taxon>Viridiplantae</taxon>
        <taxon>Streptophyta</taxon>
        <taxon>Embryophyta</taxon>
        <taxon>Tracheophyta</taxon>
        <taxon>Spermatophyta</taxon>
        <taxon>Magnoliopsida</taxon>
        <taxon>eudicotyledons</taxon>
        <taxon>Gunneridae</taxon>
        <taxon>Pentapetalae</taxon>
        <taxon>rosids</taxon>
        <taxon>fabids</taxon>
        <taxon>Rosales</taxon>
        <taxon>Rosaceae</taxon>
        <taxon>Rosoideae</taxon>
        <taxon>Rosoideae incertae sedis</taxon>
        <taxon>Rubus</taxon>
    </lineage>
</organism>
<dbReference type="Proteomes" id="UP001457282">
    <property type="component" value="Unassembled WGS sequence"/>
</dbReference>
<reference evidence="4 5" key="1">
    <citation type="journal article" date="2023" name="G3 (Bethesda)">
        <title>A chromosome-length genome assembly and annotation of blackberry (Rubus argutus, cv. 'Hillquist').</title>
        <authorList>
            <person name="Bruna T."/>
            <person name="Aryal R."/>
            <person name="Dudchenko O."/>
            <person name="Sargent D.J."/>
            <person name="Mead D."/>
            <person name="Buti M."/>
            <person name="Cavallini A."/>
            <person name="Hytonen T."/>
            <person name="Andres J."/>
            <person name="Pham M."/>
            <person name="Weisz D."/>
            <person name="Mascagni F."/>
            <person name="Usai G."/>
            <person name="Natali L."/>
            <person name="Bassil N."/>
            <person name="Fernandez G.E."/>
            <person name="Lomsadze A."/>
            <person name="Armour M."/>
            <person name="Olukolu B."/>
            <person name="Poorten T."/>
            <person name="Britton C."/>
            <person name="Davik J."/>
            <person name="Ashrafi H."/>
            <person name="Aiden E.L."/>
            <person name="Borodovsky M."/>
            <person name="Worthington M."/>
        </authorList>
    </citation>
    <scope>NUCLEOTIDE SEQUENCE [LARGE SCALE GENOMIC DNA]</scope>
    <source>
        <strain evidence="4">PI 553951</strain>
    </source>
</reference>
<feature type="chain" id="PRO_5043654483" description="Rae1-like protein" evidence="3">
    <location>
        <begin position="19"/>
        <end position="103"/>
    </location>
</feature>
<keyword evidence="5" id="KW-1185">Reference proteome</keyword>
<dbReference type="InterPro" id="IPR015943">
    <property type="entry name" value="WD40/YVTN_repeat-like_dom_sf"/>
</dbReference>
<dbReference type="AlphaFoldDB" id="A0AAW1VKH3"/>
<evidence type="ECO:0000256" key="1">
    <source>
        <dbReference type="ARBA" id="ARBA00022574"/>
    </source>
</evidence>
<feature type="signal peptide" evidence="3">
    <location>
        <begin position="1"/>
        <end position="18"/>
    </location>
</feature>
<accession>A0AAW1VKH3</accession>
<dbReference type="SUPFAM" id="SSF50978">
    <property type="entry name" value="WD40 repeat-like"/>
    <property type="match status" value="1"/>
</dbReference>
<evidence type="ECO:0008006" key="6">
    <source>
        <dbReference type="Google" id="ProtNLM"/>
    </source>
</evidence>
<evidence type="ECO:0000256" key="2">
    <source>
        <dbReference type="ARBA" id="ARBA00022737"/>
    </source>
</evidence>
<name>A0AAW1VKH3_RUBAR</name>
<keyword evidence="1" id="KW-0853">WD repeat</keyword>
<dbReference type="InterPro" id="IPR036322">
    <property type="entry name" value="WD40_repeat_dom_sf"/>
</dbReference>
<gene>
    <name evidence="4" type="ORF">M0R45_001780</name>
</gene>
<sequence length="103" mass="11492">MLFNISVAFSLYHTFATAGSDGSFNFWDKDSKQRLKAMARCSQPIPCSTFNNDGSIFAYSVCYNWSKGAENHNPATAKNYIYLHVPQESEVTSKPRIATGGRK</sequence>
<evidence type="ECO:0000256" key="3">
    <source>
        <dbReference type="SAM" id="SignalP"/>
    </source>
</evidence>
<dbReference type="Gene3D" id="2.130.10.10">
    <property type="entry name" value="YVTN repeat-like/Quinoprotein amine dehydrogenase"/>
    <property type="match status" value="1"/>
</dbReference>
<protein>
    <recommendedName>
        <fullName evidence="6">Rae1-like protein</fullName>
    </recommendedName>
</protein>